<evidence type="ECO:0000313" key="1">
    <source>
        <dbReference type="EMBL" id="KKL95187.1"/>
    </source>
</evidence>
<proteinExistence type="predicted"/>
<comment type="caution">
    <text evidence="1">The sequence shown here is derived from an EMBL/GenBank/DDBJ whole genome shotgun (WGS) entry which is preliminary data.</text>
</comment>
<sequence>MKRDDYEFLEDINILILKPSIIERSQVSTKILKEIIDLVVKYGYPNVLGDFRELKINFSLRSILEKPKQWKKLGMSRNVKVGALFDKIKKRNMLRINTLFSHGFKVSAFTDYDEAIKWLSE</sequence>
<reference evidence="1" key="1">
    <citation type="journal article" date="2015" name="Nature">
        <title>Complex archaea that bridge the gap between prokaryotes and eukaryotes.</title>
        <authorList>
            <person name="Spang A."/>
            <person name="Saw J.H."/>
            <person name="Jorgensen S.L."/>
            <person name="Zaremba-Niedzwiedzka K."/>
            <person name="Martijn J."/>
            <person name="Lind A.E."/>
            <person name="van Eijk R."/>
            <person name="Schleper C."/>
            <person name="Guy L."/>
            <person name="Ettema T.J."/>
        </authorList>
    </citation>
    <scope>NUCLEOTIDE SEQUENCE</scope>
</reference>
<dbReference type="EMBL" id="LAZR01018739">
    <property type="protein sequence ID" value="KKL95187.1"/>
    <property type="molecule type" value="Genomic_DNA"/>
</dbReference>
<accession>A0A0F9J7P5</accession>
<evidence type="ECO:0008006" key="2">
    <source>
        <dbReference type="Google" id="ProtNLM"/>
    </source>
</evidence>
<gene>
    <name evidence="1" type="ORF">LCGC14_1857110</name>
</gene>
<organism evidence="1">
    <name type="scientific">marine sediment metagenome</name>
    <dbReference type="NCBI Taxonomy" id="412755"/>
    <lineage>
        <taxon>unclassified sequences</taxon>
        <taxon>metagenomes</taxon>
        <taxon>ecological metagenomes</taxon>
    </lineage>
</organism>
<name>A0A0F9J7P5_9ZZZZ</name>
<protein>
    <recommendedName>
        <fullName evidence="2">STAS/SEC14 domain-containing protein</fullName>
    </recommendedName>
</protein>
<dbReference type="AlphaFoldDB" id="A0A0F9J7P5"/>